<evidence type="ECO:0000256" key="5">
    <source>
        <dbReference type="ARBA" id="ARBA00022840"/>
    </source>
</evidence>
<dbReference type="CDD" id="cd18787">
    <property type="entry name" value="SF2_C_DEAD"/>
    <property type="match status" value="1"/>
</dbReference>
<evidence type="ECO:0000313" key="10">
    <source>
        <dbReference type="EMBL" id="KAJ3575533.1"/>
    </source>
</evidence>
<dbReference type="EC" id="3.6.4.13" evidence="1"/>
<keyword evidence="4" id="KW-0347">Helicase</keyword>
<evidence type="ECO:0000256" key="4">
    <source>
        <dbReference type="ARBA" id="ARBA00022806"/>
    </source>
</evidence>
<comment type="caution">
    <text evidence="10">The sequence shown here is derived from an EMBL/GenBank/DDBJ whole genome shotgun (WGS) entry which is preliminary data.</text>
</comment>
<feature type="domain" description="Helicase ATP-binding" evidence="8">
    <location>
        <begin position="217"/>
        <end position="494"/>
    </location>
</feature>
<organism evidence="10 11">
    <name type="scientific">Leucocoprinus birnbaumii</name>
    <dbReference type="NCBI Taxonomy" id="56174"/>
    <lineage>
        <taxon>Eukaryota</taxon>
        <taxon>Fungi</taxon>
        <taxon>Dikarya</taxon>
        <taxon>Basidiomycota</taxon>
        <taxon>Agaricomycotina</taxon>
        <taxon>Agaricomycetes</taxon>
        <taxon>Agaricomycetidae</taxon>
        <taxon>Agaricales</taxon>
        <taxon>Agaricineae</taxon>
        <taxon>Agaricaceae</taxon>
        <taxon>Leucocoprinus</taxon>
    </lineage>
</organism>
<dbReference type="GO" id="GO:0003676">
    <property type="term" value="F:nucleic acid binding"/>
    <property type="evidence" value="ECO:0007669"/>
    <property type="project" value="InterPro"/>
</dbReference>
<accession>A0AAD5W3A5</accession>
<feature type="domain" description="Helicase C-terminal" evidence="9">
    <location>
        <begin position="521"/>
        <end position="711"/>
    </location>
</feature>
<feature type="compositionally biased region" description="Basic and acidic residues" evidence="7">
    <location>
        <begin position="388"/>
        <end position="399"/>
    </location>
</feature>
<reference evidence="10" key="1">
    <citation type="submission" date="2022-07" db="EMBL/GenBank/DDBJ databases">
        <title>Genome Sequence of Leucocoprinus birnbaumii.</title>
        <authorList>
            <person name="Buettner E."/>
        </authorList>
    </citation>
    <scope>NUCLEOTIDE SEQUENCE</scope>
    <source>
        <strain evidence="10">VT141</strain>
    </source>
</reference>
<protein>
    <recommendedName>
        <fullName evidence="1">RNA helicase</fullName>
        <ecNumber evidence="1">3.6.4.13</ecNumber>
    </recommendedName>
</protein>
<dbReference type="EMBL" id="JANIEX010000034">
    <property type="protein sequence ID" value="KAJ3575533.1"/>
    <property type="molecule type" value="Genomic_DNA"/>
</dbReference>
<dbReference type="InterPro" id="IPR001650">
    <property type="entry name" value="Helicase_C-like"/>
</dbReference>
<dbReference type="InterPro" id="IPR011545">
    <property type="entry name" value="DEAD/DEAH_box_helicase_dom"/>
</dbReference>
<dbReference type="PANTHER" id="PTHR47960">
    <property type="entry name" value="DEAD-BOX ATP-DEPENDENT RNA HELICASE 50"/>
    <property type="match status" value="1"/>
</dbReference>
<dbReference type="SUPFAM" id="SSF52540">
    <property type="entry name" value="P-loop containing nucleoside triphosphate hydrolases"/>
    <property type="match status" value="1"/>
</dbReference>
<feature type="compositionally biased region" description="Polar residues" evidence="7">
    <location>
        <begin position="108"/>
        <end position="117"/>
    </location>
</feature>
<evidence type="ECO:0000259" key="9">
    <source>
        <dbReference type="PROSITE" id="PS51194"/>
    </source>
</evidence>
<evidence type="ECO:0000256" key="2">
    <source>
        <dbReference type="ARBA" id="ARBA00022741"/>
    </source>
</evidence>
<keyword evidence="11" id="KW-1185">Reference proteome</keyword>
<dbReference type="InterPro" id="IPR027417">
    <property type="entry name" value="P-loop_NTPase"/>
</dbReference>
<feature type="compositionally biased region" description="Basic and acidic residues" evidence="7">
    <location>
        <begin position="78"/>
        <end position="105"/>
    </location>
</feature>
<name>A0AAD5W3A5_9AGAR</name>
<dbReference type="Proteomes" id="UP001213000">
    <property type="component" value="Unassembled WGS sequence"/>
</dbReference>
<keyword evidence="2" id="KW-0547">Nucleotide-binding</keyword>
<dbReference type="GO" id="GO:0003724">
    <property type="term" value="F:RNA helicase activity"/>
    <property type="evidence" value="ECO:0007669"/>
    <property type="project" value="UniProtKB-EC"/>
</dbReference>
<dbReference type="GO" id="GO:0005524">
    <property type="term" value="F:ATP binding"/>
    <property type="evidence" value="ECO:0007669"/>
    <property type="project" value="UniProtKB-KW"/>
</dbReference>
<dbReference type="SMART" id="SM00490">
    <property type="entry name" value="HELICc"/>
    <property type="match status" value="1"/>
</dbReference>
<dbReference type="AlphaFoldDB" id="A0AAD5W3A5"/>
<dbReference type="Pfam" id="PF00270">
    <property type="entry name" value="DEAD"/>
    <property type="match status" value="1"/>
</dbReference>
<evidence type="ECO:0000256" key="7">
    <source>
        <dbReference type="SAM" id="MobiDB-lite"/>
    </source>
</evidence>
<keyword evidence="5" id="KW-0067">ATP-binding</keyword>
<dbReference type="GO" id="GO:0016787">
    <property type="term" value="F:hydrolase activity"/>
    <property type="evidence" value="ECO:0007669"/>
    <property type="project" value="UniProtKB-KW"/>
</dbReference>
<evidence type="ECO:0000256" key="3">
    <source>
        <dbReference type="ARBA" id="ARBA00022801"/>
    </source>
</evidence>
<evidence type="ECO:0000256" key="1">
    <source>
        <dbReference type="ARBA" id="ARBA00012552"/>
    </source>
</evidence>
<dbReference type="PROSITE" id="PS51192">
    <property type="entry name" value="HELICASE_ATP_BIND_1"/>
    <property type="match status" value="1"/>
</dbReference>
<dbReference type="PROSITE" id="PS51194">
    <property type="entry name" value="HELICASE_CTER"/>
    <property type="match status" value="1"/>
</dbReference>
<feature type="compositionally biased region" description="Basic and acidic residues" evidence="7">
    <location>
        <begin position="605"/>
        <end position="624"/>
    </location>
</feature>
<proteinExistence type="predicted"/>
<feature type="region of interest" description="Disordered" evidence="7">
    <location>
        <begin position="373"/>
        <end position="399"/>
    </location>
</feature>
<gene>
    <name evidence="10" type="ORF">NP233_g1038</name>
</gene>
<dbReference type="InterPro" id="IPR014001">
    <property type="entry name" value="Helicase_ATP-bd"/>
</dbReference>
<evidence type="ECO:0000256" key="6">
    <source>
        <dbReference type="ARBA" id="ARBA00047984"/>
    </source>
</evidence>
<feature type="region of interest" description="Disordered" evidence="7">
    <location>
        <begin position="601"/>
        <end position="624"/>
    </location>
</feature>
<evidence type="ECO:0000259" key="8">
    <source>
        <dbReference type="PROSITE" id="PS51192"/>
    </source>
</evidence>
<dbReference type="Pfam" id="PF00271">
    <property type="entry name" value="Helicase_C"/>
    <property type="match status" value="1"/>
</dbReference>
<dbReference type="SMART" id="SM00487">
    <property type="entry name" value="DEXDc"/>
    <property type="match status" value="1"/>
</dbReference>
<comment type="catalytic activity">
    <reaction evidence="6">
        <text>ATP + H2O = ADP + phosphate + H(+)</text>
        <dbReference type="Rhea" id="RHEA:13065"/>
        <dbReference type="ChEBI" id="CHEBI:15377"/>
        <dbReference type="ChEBI" id="CHEBI:15378"/>
        <dbReference type="ChEBI" id="CHEBI:30616"/>
        <dbReference type="ChEBI" id="CHEBI:43474"/>
        <dbReference type="ChEBI" id="CHEBI:456216"/>
        <dbReference type="EC" id="3.6.4.13"/>
    </reaction>
</comment>
<feature type="region of interest" description="Disordered" evidence="7">
    <location>
        <begin position="78"/>
        <end position="123"/>
    </location>
</feature>
<dbReference type="Gene3D" id="3.40.50.300">
    <property type="entry name" value="P-loop containing nucleotide triphosphate hydrolases"/>
    <property type="match status" value="2"/>
</dbReference>
<keyword evidence="3" id="KW-0378">Hydrolase</keyword>
<sequence>MYTAIRGSSTHAQSTSQICSKIHSSAVNLKQTGKGSSRTRLAKNLKPGAWARDYEEQRKGSYFDRASAPHQDANLLKKFERPSHPPRLARVERPDKSRPPRERIFSKSPVQESSSFVSAMEAQPAVLQHRKNPFQTLLDDPQESEFYHPPSPVSISPLSEQEKPLVLPRTTTPTTFSSPPLLPGFIPAISQMLGDDAKPTPIQSLSIKWLIEESGLDLSKSEWKQFLLASETGSGKSLAYLLPLLQKLKLDEQNGTFVRRSNPKRALNPRAIVLAPTHELARQLSSFAKALTHDVKLKISCVSQRNTPSTTKSNVTAKKLSEQLDAFVDGTGDLGELDLKKDTQAVDVLFGTPVKVMELIRGRGWDEVEGELKPDEEGKMPKLRRGRDKMPGGRGWKGEPKMGLENVEWVIVDEADVLFDPDFQEVTRTLLSDISAARGKPVEVTPNVLSSPPASSSSSAQIINYPFNFILTSATIPKNLATYLDNHHPNLVRLTSPRVHHLPKTLKTEYVPWSGGNKYADIERRVREVWASDAAAHGMLDPDTPVTLSKVLIFCNKSLKVMELATYLGEKGIRCVALTSNSEQRKRGSNKHLEGFLRPVQINPDPERAPEKAKESKSNEEEMALRDPKITPHVMITTSLLSRGLDFSPDLGHVFIVDEPRNMVDFLHRAGRSGRAGHKGKVVIFSKMKGRGSQRSREVKEKLKEFTQGKI</sequence>
<evidence type="ECO:0000313" key="11">
    <source>
        <dbReference type="Proteomes" id="UP001213000"/>
    </source>
</evidence>